<comment type="caution">
    <text evidence="1">The sequence shown here is derived from an EMBL/GenBank/DDBJ whole genome shotgun (WGS) entry which is preliminary data.</text>
</comment>
<accession>A0A5J4U9D7</accession>
<proteinExistence type="predicted"/>
<dbReference type="EMBL" id="SNRW01019518">
    <property type="protein sequence ID" value="KAA6366305.1"/>
    <property type="molecule type" value="Genomic_DNA"/>
</dbReference>
<gene>
    <name evidence="1" type="ORF">EZS28_038170</name>
</gene>
<dbReference type="Proteomes" id="UP000324800">
    <property type="component" value="Unassembled WGS sequence"/>
</dbReference>
<reference evidence="1 2" key="1">
    <citation type="submission" date="2019-03" db="EMBL/GenBank/DDBJ databases">
        <title>Single cell metagenomics reveals metabolic interactions within the superorganism composed of flagellate Streblomastix strix and complex community of Bacteroidetes bacteria on its surface.</title>
        <authorList>
            <person name="Treitli S.C."/>
            <person name="Kolisko M."/>
            <person name="Husnik F."/>
            <person name="Keeling P."/>
            <person name="Hampl V."/>
        </authorList>
    </citation>
    <scope>NUCLEOTIDE SEQUENCE [LARGE SCALE GENOMIC DNA]</scope>
    <source>
        <strain evidence="1">ST1C</strain>
    </source>
</reference>
<organism evidence="1 2">
    <name type="scientific">Streblomastix strix</name>
    <dbReference type="NCBI Taxonomy" id="222440"/>
    <lineage>
        <taxon>Eukaryota</taxon>
        <taxon>Metamonada</taxon>
        <taxon>Preaxostyla</taxon>
        <taxon>Oxymonadida</taxon>
        <taxon>Streblomastigidae</taxon>
        <taxon>Streblomastix</taxon>
    </lineage>
</organism>
<name>A0A5J4U9D7_9EUKA</name>
<dbReference type="AlphaFoldDB" id="A0A5J4U9D7"/>
<evidence type="ECO:0000313" key="2">
    <source>
        <dbReference type="Proteomes" id="UP000324800"/>
    </source>
</evidence>
<protein>
    <submittedName>
        <fullName evidence="1">Uncharacterized protein</fullName>
    </submittedName>
</protein>
<sequence>MIILDDINYGQMNQRTGSGEILANKIRRDDDSYKQSSGGVFEWLQVFRTNYKAPEILDKKKKSERASYRGQGKVLRIEVGEFLRDIRANVAGDLQ</sequence>
<evidence type="ECO:0000313" key="1">
    <source>
        <dbReference type="EMBL" id="KAA6366305.1"/>
    </source>
</evidence>